<gene>
    <name evidence="2" type="ORF">IC234_08710</name>
</gene>
<reference evidence="2 3" key="1">
    <citation type="submission" date="2020-09" db="EMBL/GenBank/DDBJ databases">
        <authorList>
            <person name="Kim M.K."/>
        </authorList>
    </citation>
    <scope>NUCLEOTIDE SEQUENCE [LARGE SCALE GENOMIC DNA]</scope>
    <source>
        <strain evidence="2 3">BT189</strain>
    </source>
</reference>
<dbReference type="SUPFAM" id="SSF102405">
    <property type="entry name" value="MCP/YpsA-like"/>
    <property type="match status" value="1"/>
</dbReference>
<dbReference type="Proteomes" id="UP000606003">
    <property type="component" value="Unassembled WGS sequence"/>
</dbReference>
<protein>
    <submittedName>
        <fullName evidence="2">DUF2493 domain-containing protein</fullName>
    </submittedName>
</protein>
<dbReference type="InterPro" id="IPR019627">
    <property type="entry name" value="YAcAr"/>
</dbReference>
<keyword evidence="3" id="KW-1185">Reference proteome</keyword>
<dbReference type="Pfam" id="PF10686">
    <property type="entry name" value="YAcAr"/>
    <property type="match status" value="1"/>
</dbReference>
<dbReference type="Gene3D" id="3.40.50.450">
    <property type="match status" value="1"/>
</dbReference>
<evidence type="ECO:0000313" key="2">
    <source>
        <dbReference type="EMBL" id="MBD2722207.1"/>
    </source>
</evidence>
<feature type="domain" description="YspA cpYpsA-related SLOG" evidence="1">
    <location>
        <begin position="1"/>
        <end position="67"/>
    </location>
</feature>
<dbReference type="EMBL" id="JACXAC010000003">
    <property type="protein sequence ID" value="MBD2722207.1"/>
    <property type="molecule type" value="Genomic_DNA"/>
</dbReference>
<evidence type="ECO:0000259" key="1">
    <source>
        <dbReference type="Pfam" id="PF10686"/>
    </source>
</evidence>
<proteinExistence type="predicted"/>
<name>A0ABR8JUL8_9BACT</name>
<comment type="caution">
    <text evidence="2">The sequence shown here is derived from an EMBL/GenBank/DDBJ whole genome shotgun (WGS) entry which is preliminary data.</text>
</comment>
<evidence type="ECO:0000313" key="3">
    <source>
        <dbReference type="Proteomes" id="UP000606003"/>
    </source>
</evidence>
<organism evidence="2 3">
    <name type="scientific">Hymenobacter armeniacus</name>
    <dbReference type="NCBI Taxonomy" id="2771358"/>
    <lineage>
        <taxon>Bacteria</taxon>
        <taxon>Pseudomonadati</taxon>
        <taxon>Bacteroidota</taxon>
        <taxon>Cytophagia</taxon>
        <taxon>Cytophagales</taxon>
        <taxon>Hymenobacteraceae</taxon>
        <taxon>Hymenobacter</taxon>
    </lineage>
</organism>
<dbReference type="RefSeq" id="WP_190923509.1">
    <property type="nucleotide sequence ID" value="NZ_JACXAC010000003.1"/>
</dbReference>
<sequence>MRVAVIGSRSFANYEQLARELDALALAEGQPITLIVSGGATGADTLAERYARERSIPTRVFLPDFKTFGRKATLVRNKDVVSAADVVWAVWDGVSKGTAHALRESRRLGIRTIVVVPELP</sequence>
<accession>A0ABR8JUL8</accession>